<dbReference type="Pfam" id="PF00534">
    <property type="entry name" value="Glycos_transf_1"/>
    <property type="match status" value="1"/>
</dbReference>
<sequence length="433" mass="46712">MSETDRRLVIVVRADPVICGHSVEARNLAETALERGFTDVRIVTWPIERLQAAGLPLKPLDAVLPYSPGITVERPAPVGDYKVPDGRYVAGITGRLIELFTDGVPTVALSLYLSPHTLAVSDALRAAWGTGLPVDVTTVAEAVGSDVTNVVRTAVEEGRLGAAAHILSSYLSQDVCVAVSEYTRDLIVAEAEQIDARHGTRFAEQCRARIAISYPAIDSDPYLDLDDARIEEVLASRGLERDGYVLFLSRLAAAKGVDDLIAGFELSHLDDGVQLVIAGRGPQEEAFRARAEESPLAHRIHFLTDVGDAEKPYLMAGCAAFALPSKPRPEFVETFGIALAEKMLAGGGPIITVPTGGIGEAVGEHAIMVPAEDAAAIGAALDRAILRTTRMERERQAVAAREYALQFDRRNVFDRLFARVPRPILDREPVPEV</sequence>
<gene>
    <name evidence="5" type="ORF">DDQ50_06855</name>
</gene>
<organism evidence="5 6">
    <name type="scientific">Amnibacterium flavum</name>
    <dbReference type="NCBI Taxonomy" id="2173173"/>
    <lineage>
        <taxon>Bacteria</taxon>
        <taxon>Bacillati</taxon>
        <taxon>Actinomycetota</taxon>
        <taxon>Actinomycetes</taxon>
        <taxon>Micrococcales</taxon>
        <taxon>Microbacteriaceae</taxon>
        <taxon>Amnibacterium</taxon>
    </lineage>
</organism>
<dbReference type="AlphaFoldDB" id="A0A2V1HYB2"/>
<dbReference type="RefSeq" id="WP_116756155.1">
    <property type="nucleotide sequence ID" value="NZ_JBHUEX010000001.1"/>
</dbReference>
<dbReference type="SUPFAM" id="SSF53756">
    <property type="entry name" value="UDP-Glycosyltransferase/glycogen phosphorylase"/>
    <property type="match status" value="1"/>
</dbReference>
<dbReference type="GO" id="GO:0016757">
    <property type="term" value="F:glycosyltransferase activity"/>
    <property type="evidence" value="ECO:0007669"/>
    <property type="project" value="UniProtKB-KW"/>
</dbReference>
<accession>A0A2V1HYB2</accession>
<comment type="similarity">
    <text evidence="1">Belongs to the glycosyltransferase group 1 family. Glycosyltransferase 4 subfamily.</text>
</comment>
<evidence type="ECO:0000256" key="1">
    <source>
        <dbReference type="ARBA" id="ARBA00009481"/>
    </source>
</evidence>
<evidence type="ECO:0000256" key="2">
    <source>
        <dbReference type="ARBA" id="ARBA00022676"/>
    </source>
</evidence>
<protein>
    <submittedName>
        <fullName evidence="5">Glycosyl transferase family 1</fullName>
    </submittedName>
</protein>
<evidence type="ECO:0000313" key="6">
    <source>
        <dbReference type="Proteomes" id="UP000244893"/>
    </source>
</evidence>
<keyword evidence="6" id="KW-1185">Reference proteome</keyword>
<feature type="domain" description="Glycosyl transferase family 1" evidence="4">
    <location>
        <begin position="240"/>
        <end position="395"/>
    </location>
</feature>
<dbReference type="Proteomes" id="UP000244893">
    <property type="component" value="Unassembled WGS sequence"/>
</dbReference>
<name>A0A2V1HYB2_9MICO</name>
<proteinExistence type="inferred from homology"/>
<keyword evidence="2" id="KW-0328">Glycosyltransferase</keyword>
<evidence type="ECO:0000313" key="5">
    <source>
        <dbReference type="EMBL" id="PVZ96420.1"/>
    </source>
</evidence>
<dbReference type="PANTHER" id="PTHR12526:SF640">
    <property type="entry name" value="COLANIC ACID BIOSYNTHESIS GLYCOSYLTRANSFERASE WCAL-RELATED"/>
    <property type="match status" value="1"/>
</dbReference>
<dbReference type="PANTHER" id="PTHR12526">
    <property type="entry name" value="GLYCOSYLTRANSFERASE"/>
    <property type="match status" value="1"/>
</dbReference>
<dbReference type="Gene3D" id="3.40.50.2000">
    <property type="entry name" value="Glycogen Phosphorylase B"/>
    <property type="match status" value="2"/>
</dbReference>
<dbReference type="EMBL" id="QEOP01000001">
    <property type="protein sequence ID" value="PVZ96420.1"/>
    <property type="molecule type" value="Genomic_DNA"/>
</dbReference>
<reference evidence="5 6" key="1">
    <citation type="submission" date="2018-05" db="EMBL/GenBank/DDBJ databases">
        <title>Amnibacterium sp. M8JJ-5, whole genome shotgun sequence.</title>
        <authorList>
            <person name="Tuo L."/>
        </authorList>
    </citation>
    <scope>NUCLEOTIDE SEQUENCE [LARGE SCALE GENOMIC DNA]</scope>
    <source>
        <strain evidence="5 6">M8JJ-5</strain>
    </source>
</reference>
<evidence type="ECO:0000256" key="3">
    <source>
        <dbReference type="ARBA" id="ARBA00022679"/>
    </source>
</evidence>
<keyword evidence="3 5" id="KW-0808">Transferase</keyword>
<evidence type="ECO:0000259" key="4">
    <source>
        <dbReference type="Pfam" id="PF00534"/>
    </source>
</evidence>
<dbReference type="InterPro" id="IPR001296">
    <property type="entry name" value="Glyco_trans_1"/>
</dbReference>
<dbReference type="OrthoDB" id="3659059at2"/>
<comment type="caution">
    <text evidence="5">The sequence shown here is derived from an EMBL/GenBank/DDBJ whole genome shotgun (WGS) entry which is preliminary data.</text>
</comment>